<dbReference type="AlphaFoldDB" id="A0A2S4WM29"/>
<protein>
    <submittedName>
        <fullName evidence="1">Uncharacterized protein</fullName>
    </submittedName>
</protein>
<name>A0A2S4WM29_9BASI</name>
<proteinExistence type="predicted"/>
<evidence type="ECO:0000313" key="2">
    <source>
        <dbReference type="Proteomes" id="UP000238274"/>
    </source>
</evidence>
<sequence length="112" mass="12471">MAAAENGAVIASQIVNNSDPPTLLEQILHNTSGTEGKTSNQPNQKGRIKELRQLCLRKLAKEGKETPKLKIVFLKDLKCYSLSLLYRSKQLNSSLSISLNFYSRDKFTSTIS</sequence>
<reference evidence="2" key="3">
    <citation type="journal article" date="2018" name="Mol. Plant Microbe Interact.">
        <title>Genome sequence resources for the wheat stripe rust pathogen (Puccinia striiformis f. sp. tritici) and the barley stripe rust pathogen (Puccinia striiformis f. sp. hordei).</title>
        <authorList>
            <person name="Xia C."/>
            <person name="Wang M."/>
            <person name="Yin C."/>
            <person name="Cornejo O.E."/>
            <person name="Hulbert S.H."/>
            <person name="Chen X."/>
        </authorList>
    </citation>
    <scope>NUCLEOTIDE SEQUENCE [LARGE SCALE GENOMIC DNA]</scope>
    <source>
        <strain evidence="2">93TX-2</strain>
    </source>
</reference>
<reference evidence="1 2" key="1">
    <citation type="submission" date="2017-12" db="EMBL/GenBank/DDBJ databases">
        <title>Gene loss provides genomic basis for host adaptation in cereal stripe rust fungi.</title>
        <authorList>
            <person name="Xia C."/>
        </authorList>
    </citation>
    <scope>NUCLEOTIDE SEQUENCE [LARGE SCALE GENOMIC DNA]</scope>
    <source>
        <strain evidence="1 2">93TX-2</strain>
    </source>
</reference>
<organism evidence="1 2">
    <name type="scientific">Puccinia striiformis</name>
    <dbReference type="NCBI Taxonomy" id="27350"/>
    <lineage>
        <taxon>Eukaryota</taxon>
        <taxon>Fungi</taxon>
        <taxon>Dikarya</taxon>
        <taxon>Basidiomycota</taxon>
        <taxon>Pucciniomycotina</taxon>
        <taxon>Pucciniomycetes</taxon>
        <taxon>Pucciniales</taxon>
        <taxon>Pucciniaceae</taxon>
        <taxon>Puccinia</taxon>
    </lineage>
</organism>
<accession>A0A2S4WM29</accession>
<dbReference type="Proteomes" id="UP000238274">
    <property type="component" value="Unassembled WGS sequence"/>
</dbReference>
<comment type="caution">
    <text evidence="1">The sequence shown here is derived from an EMBL/GenBank/DDBJ whole genome shotgun (WGS) entry which is preliminary data.</text>
</comment>
<dbReference type="VEuPathDB" id="FungiDB:PSHT_00780"/>
<dbReference type="EMBL" id="PKSM01000006">
    <property type="protein sequence ID" value="POW22809.1"/>
    <property type="molecule type" value="Genomic_DNA"/>
</dbReference>
<evidence type="ECO:0000313" key="1">
    <source>
        <dbReference type="EMBL" id="POW22809.1"/>
    </source>
</evidence>
<keyword evidence="2" id="KW-1185">Reference proteome</keyword>
<gene>
    <name evidence="1" type="ORF">PSHT_00780</name>
</gene>
<reference evidence="2" key="2">
    <citation type="journal article" date="2018" name="BMC Genomics">
        <title>Genomic insights into host adaptation between the wheat stripe rust pathogen (Puccinia striiformis f. sp. tritici) and the barley stripe rust pathogen (Puccinia striiformis f. sp. hordei).</title>
        <authorList>
            <person name="Xia C."/>
            <person name="Wang M."/>
            <person name="Yin C."/>
            <person name="Cornejo O.E."/>
            <person name="Hulbert S.H."/>
            <person name="Chen X."/>
        </authorList>
    </citation>
    <scope>NUCLEOTIDE SEQUENCE [LARGE SCALE GENOMIC DNA]</scope>
    <source>
        <strain evidence="2">93TX-2</strain>
    </source>
</reference>